<evidence type="ECO:0000256" key="2">
    <source>
        <dbReference type="ARBA" id="ARBA00023163"/>
    </source>
</evidence>
<protein>
    <submittedName>
        <fullName evidence="4">AraC family transcriptional regulator</fullName>
    </submittedName>
</protein>
<evidence type="ECO:0000256" key="1">
    <source>
        <dbReference type="ARBA" id="ARBA00023015"/>
    </source>
</evidence>
<dbReference type="EMBL" id="JAAVJH010000013">
    <property type="protein sequence ID" value="NJR80136.1"/>
    <property type="molecule type" value="Genomic_DNA"/>
</dbReference>
<dbReference type="PANTHER" id="PTHR43436">
    <property type="entry name" value="ARAC-FAMILY TRANSCRIPTIONAL REGULATOR"/>
    <property type="match status" value="1"/>
</dbReference>
<dbReference type="Pfam" id="PF06719">
    <property type="entry name" value="AraC_N"/>
    <property type="match status" value="1"/>
</dbReference>
<dbReference type="PANTHER" id="PTHR43436:SF1">
    <property type="entry name" value="TRANSCRIPTIONAL REGULATORY PROTEIN"/>
    <property type="match status" value="1"/>
</dbReference>
<keyword evidence="5" id="KW-1185">Reference proteome</keyword>
<keyword evidence="1" id="KW-0805">Transcription regulation</keyword>
<dbReference type="Proteomes" id="UP000732399">
    <property type="component" value="Unassembled WGS sequence"/>
</dbReference>
<sequence>MDGIADLAARVARHLPHEGMTPTAIARLSLFRADAPTVPLPAVYDASLCLIAQGAKRVSLAERSLVYDAAHYLLVSVDLPLVGHVIEASADAPYLCCKIDIDQAALAELILAEGQKAPRAELPALATYRSEPELIDAACRLIALLDRPQSIPALAPLIEREILYRLLTGPHGPALRHMAVADSHLSQVSRAIATIRRGFQQQLRIGDIAAAAGMSASSLHEHFKAVTRMTPLEYQKQLRLQEARRLMLAEGVGAGTAGFAVGYDSPSQFSREYARLYGAPPRRDIERLTRATDLVGAV</sequence>
<dbReference type="RefSeq" id="WP_168135691.1">
    <property type="nucleotide sequence ID" value="NZ_JAAVJH010000013.1"/>
</dbReference>
<dbReference type="InterPro" id="IPR009594">
    <property type="entry name" value="Tscrpt_reg_HTH_AraC_N"/>
</dbReference>
<evidence type="ECO:0000313" key="4">
    <source>
        <dbReference type="EMBL" id="NJR80136.1"/>
    </source>
</evidence>
<dbReference type="InterPro" id="IPR009057">
    <property type="entry name" value="Homeodomain-like_sf"/>
</dbReference>
<feature type="domain" description="HTH araC/xylS-type" evidence="3">
    <location>
        <begin position="189"/>
        <end position="287"/>
    </location>
</feature>
<proteinExistence type="predicted"/>
<accession>A0ABX1CQB8</accession>
<reference evidence="4 5" key="1">
    <citation type="submission" date="2020-03" db="EMBL/GenBank/DDBJ databases">
        <authorList>
            <person name="Wang L."/>
            <person name="He N."/>
            <person name="Li Y."/>
            <person name="Fang Y."/>
            <person name="Zhang F."/>
        </authorList>
    </citation>
    <scope>NUCLEOTIDE SEQUENCE [LARGE SCALE GENOMIC DNA]</scope>
    <source>
        <strain evidence="4 5">36D10-4-7</strain>
    </source>
</reference>
<dbReference type="Pfam" id="PF12833">
    <property type="entry name" value="HTH_18"/>
    <property type="match status" value="1"/>
</dbReference>
<dbReference type="SMART" id="SM00342">
    <property type="entry name" value="HTH_ARAC"/>
    <property type="match status" value="1"/>
</dbReference>
<evidence type="ECO:0000259" key="3">
    <source>
        <dbReference type="PROSITE" id="PS01124"/>
    </source>
</evidence>
<comment type="caution">
    <text evidence="4">The sequence shown here is derived from an EMBL/GenBank/DDBJ whole genome shotgun (WGS) entry which is preliminary data.</text>
</comment>
<keyword evidence="2" id="KW-0804">Transcription</keyword>
<dbReference type="Gene3D" id="1.10.10.60">
    <property type="entry name" value="Homeodomain-like"/>
    <property type="match status" value="1"/>
</dbReference>
<evidence type="ECO:0000313" key="5">
    <source>
        <dbReference type="Proteomes" id="UP000732399"/>
    </source>
</evidence>
<name>A0ABX1CQB8_9SPHN</name>
<dbReference type="PROSITE" id="PS01124">
    <property type="entry name" value="HTH_ARAC_FAMILY_2"/>
    <property type="match status" value="1"/>
</dbReference>
<dbReference type="InterPro" id="IPR018060">
    <property type="entry name" value="HTH_AraC"/>
</dbReference>
<gene>
    <name evidence="4" type="ORF">HBH26_16260</name>
</gene>
<organism evidence="4 5">
    <name type="scientific">Sphingomonas corticis</name>
    <dbReference type="NCBI Taxonomy" id="2722791"/>
    <lineage>
        <taxon>Bacteria</taxon>
        <taxon>Pseudomonadati</taxon>
        <taxon>Pseudomonadota</taxon>
        <taxon>Alphaproteobacteria</taxon>
        <taxon>Sphingomonadales</taxon>
        <taxon>Sphingomonadaceae</taxon>
        <taxon>Sphingomonas</taxon>
    </lineage>
</organism>
<dbReference type="SUPFAM" id="SSF46689">
    <property type="entry name" value="Homeodomain-like"/>
    <property type="match status" value="2"/>
</dbReference>